<keyword evidence="3" id="KW-0010">Activator</keyword>
<comment type="subcellular location">
    <subcellularLocation>
        <location evidence="1">Nucleus</location>
    </subcellularLocation>
</comment>
<dbReference type="Gene3D" id="1.10.20.10">
    <property type="entry name" value="Histone, subunit A"/>
    <property type="match status" value="1"/>
</dbReference>
<dbReference type="CDD" id="cd22926">
    <property type="entry name" value="HFD_SPT3"/>
    <property type="match status" value="1"/>
</dbReference>
<dbReference type="PANTHER" id="PTHR11380">
    <property type="entry name" value="TRANSCRIPTION INITIATION FACTOR TFIID/SUPT3-RELATED"/>
    <property type="match status" value="1"/>
</dbReference>
<sequence>MEGDAGESNARASAADAIDGGTGYRYQQEIAQMMFVSTEIENPDPQVTRLIEDIVRNQVVEMIIQSRLLALRRASKHLTPEDLIFLIRYDRAKVNRLRTYLSWKDVRKNAKDSGGDGPGGASGGADAGEGLEDTADDGPLRVNKRKMKLPWELSAMFFEYPRVSLPGNAEDVEEEDEDTIETNEDSLRRLKAADETTRRMTREEYVFYSECRQASFTFRKAKRFREFINAGFYLDVKPSDDTIDILGFLAFEVVHELCTSAVRIKREWEERARNVQARGERPFESKDAADDAPEDTEAACTLFSLPPRAEPPLEAWHIREAFAQLQRDRRLLETGRRTAGPTGGLRRTQVFVI</sequence>
<evidence type="ECO:0000256" key="2">
    <source>
        <dbReference type="ARBA" id="ARBA00023015"/>
    </source>
</evidence>
<dbReference type="GeneID" id="85225320"/>
<dbReference type="GO" id="GO:0000124">
    <property type="term" value="C:SAGA complex"/>
    <property type="evidence" value="ECO:0007669"/>
    <property type="project" value="UniProtKB-ARBA"/>
</dbReference>
<dbReference type="InterPro" id="IPR009072">
    <property type="entry name" value="Histone-fold"/>
</dbReference>
<dbReference type="GO" id="GO:0006357">
    <property type="term" value="P:regulation of transcription by RNA polymerase II"/>
    <property type="evidence" value="ECO:0007669"/>
    <property type="project" value="UniProtKB-ARBA"/>
</dbReference>
<reference evidence="8" key="1">
    <citation type="submission" date="2023-03" db="EMBL/GenBank/DDBJ databases">
        <title>Mating type loci evolution in Malassezia.</title>
        <authorList>
            <person name="Coelho M.A."/>
        </authorList>
    </citation>
    <scope>NUCLEOTIDE SEQUENCE</scope>
    <source>
        <strain evidence="8">CBS 9431</strain>
    </source>
</reference>
<evidence type="ECO:0000256" key="3">
    <source>
        <dbReference type="ARBA" id="ARBA00023159"/>
    </source>
</evidence>
<dbReference type="GO" id="GO:0005634">
    <property type="term" value="C:nucleus"/>
    <property type="evidence" value="ECO:0007669"/>
    <property type="project" value="UniProtKB-SubCell"/>
</dbReference>
<dbReference type="GO" id="GO:0006366">
    <property type="term" value="P:transcription by RNA polymerase II"/>
    <property type="evidence" value="ECO:0007669"/>
    <property type="project" value="InterPro"/>
</dbReference>
<dbReference type="GO" id="GO:0046982">
    <property type="term" value="F:protein heterodimerization activity"/>
    <property type="evidence" value="ECO:0007669"/>
    <property type="project" value="InterPro"/>
</dbReference>
<accession>A0AAF0F1I8</accession>
<keyword evidence="5" id="KW-0539">Nucleus</keyword>
<evidence type="ECO:0000256" key="5">
    <source>
        <dbReference type="ARBA" id="ARBA00023242"/>
    </source>
</evidence>
<evidence type="ECO:0000256" key="4">
    <source>
        <dbReference type="ARBA" id="ARBA00023163"/>
    </source>
</evidence>
<comment type="similarity">
    <text evidence="6">Belongs to the SPT3 family.</text>
</comment>
<keyword evidence="4" id="KW-0804">Transcription</keyword>
<dbReference type="Pfam" id="PF02269">
    <property type="entry name" value="TFIID-18kDa"/>
    <property type="match status" value="1"/>
</dbReference>
<gene>
    <name evidence="8" type="primary">SPT3</name>
    <name evidence="8" type="ORF">MJAP1_001671</name>
</gene>
<dbReference type="RefSeq" id="XP_060121606.1">
    <property type="nucleotide sequence ID" value="XM_060265623.1"/>
</dbReference>
<proteinExistence type="inferred from homology"/>
<evidence type="ECO:0000313" key="9">
    <source>
        <dbReference type="Proteomes" id="UP001217754"/>
    </source>
</evidence>
<dbReference type="EMBL" id="CP119959">
    <property type="protein sequence ID" value="WFD38709.1"/>
    <property type="molecule type" value="Genomic_DNA"/>
</dbReference>
<organism evidence="8 9">
    <name type="scientific">Malassezia japonica</name>
    <dbReference type="NCBI Taxonomy" id="223818"/>
    <lineage>
        <taxon>Eukaryota</taxon>
        <taxon>Fungi</taxon>
        <taxon>Dikarya</taxon>
        <taxon>Basidiomycota</taxon>
        <taxon>Ustilaginomycotina</taxon>
        <taxon>Malasseziomycetes</taxon>
        <taxon>Malasseziales</taxon>
        <taxon>Malasseziaceae</taxon>
        <taxon>Malassezia</taxon>
    </lineage>
</organism>
<feature type="region of interest" description="Disordered" evidence="7">
    <location>
        <begin position="108"/>
        <end position="139"/>
    </location>
</feature>
<dbReference type="SUPFAM" id="SSF47113">
    <property type="entry name" value="Histone-fold"/>
    <property type="match status" value="1"/>
</dbReference>
<keyword evidence="2" id="KW-0805">Transcription regulation</keyword>
<dbReference type="InterPro" id="IPR003195">
    <property type="entry name" value="TFIID_TAF13"/>
</dbReference>
<dbReference type="FunFam" id="1.10.20.10:FF:000023">
    <property type="entry name" value="transcription initiation protein SPT3 homolog"/>
    <property type="match status" value="1"/>
</dbReference>
<name>A0AAF0F1I8_9BASI</name>
<evidence type="ECO:0000256" key="6">
    <source>
        <dbReference type="ARBA" id="ARBA00061274"/>
    </source>
</evidence>
<dbReference type="GO" id="GO:0003712">
    <property type="term" value="F:transcription coregulator activity"/>
    <property type="evidence" value="ECO:0007669"/>
    <property type="project" value="TreeGrafter"/>
</dbReference>
<dbReference type="AlphaFoldDB" id="A0AAF0F1I8"/>
<keyword evidence="9" id="KW-1185">Reference proteome</keyword>
<evidence type="ECO:0000256" key="1">
    <source>
        <dbReference type="ARBA" id="ARBA00004123"/>
    </source>
</evidence>
<dbReference type="Proteomes" id="UP001217754">
    <property type="component" value="Chromosome 2"/>
</dbReference>
<evidence type="ECO:0000313" key="8">
    <source>
        <dbReference type="EMBL" id="WFD38709.1"/>
    </source>
</evidence>
<protein>
    <submittedName>
        <fullName evidence="8">Transcription initiation protein spt3</fullName>
    </submittedName>
</protein>
<dbReference type="PANTHER" id="PTHR11380:SF16">
    <property type="entry name" value="TRANSCRIPTION INITIATION PROTEIN SPT3 HOMOLOG"/>
    <property type="match status" value="1"/>
</dbReference>
<evidence type="ECO:0000256" key="7">
    <source>
        <dbReference type="SAM" id="MobiDB-lite"/>
    </source>
</evidence>
<feature type="compositionally biased region" description="Gly residues" evidence="7">
    <location>
        <begin position="115"/>
        <end position="127"/>
    </location>
</feature>